<dbReference type="OrthoDB" id="434647at2759"/>
<feature type="compositionally biased region" description="Basic and acidic residues" evidence="1">
    <location>
        <begin position="160"/>
        <end position="180"/>
    </location>
</feature>
<protein>
    <recommendedName>
        <fullName evidence="6">C2H2-type domain-containing protein</fullName>
    </recommendedName>
</protein>
<evidence type="ECO:0000313" key="4">
    <source>
        <dbReference type="EMBL" id="PIA62939.1"/>
    </source>
</evidence>
<evidence type="ECO:0000259" key="2">
    <source>
        <dbReference type="SMART" id="SM00355"/>
    </source>
</evidence>
<dbReference type="InterPro" id="IPR052644">
    <property type="entry name" value="ZMAT3"/>
</dbReference>
<sequence length="325" mass="36204">MGLVDYETDNEDGDGDSRVLSSFSTVKGGNMFKPPPPKGGISNALFLENEITWTRSPGEVNASQMTGVLKRKVMSMELAMKRESKYRTKVECLKKQRRDESYQSPKTVQVVSSSTRTTETKKVPATNISRSPPQGVLSTRTVGIKRPPPTNLSGSTPHVKKSDSLESLKSHPPRTMEFKRASSSYQSCMSSQVRQSYDQESSEVQPAKSFRILGTSSANQSCSPPKLRQSHSQNALQVQPVIFCKECNVMCSGALNLMQHYQGKKHKARVEELKMNNGVKMGIEPVMCEVCNIQCMSEYNYREHLTGKKHASCLQAIEASRRLRS</sequence>
<feature type="domain" description="C2H2-type" evidence="2">
    <location>
        <begin position="242"/>
        <end position="266"/>
    </location>
</feature>
<feature type="compositionally biased region" description="Low complexity" evidence="1">
    <location>
        <begin position="106"/>
        <end position="117"/>
    </location>
</feature>
<feature type="compositionally biased region" description="Polar residues" evidence="1">
    <location>
        <begin position="126"/>
        <end position="141"/>
    </location>
</feature>
<dbReference type="PANTHER" id="PTHR46786:SF1">
    <property type="entry name" value="ZINC FINGER MATRIN-TYPE PROTEIN 3"/>
    <property type="match status" value="1"/>
</dbReference>
<dbReference type="InterPro" id="IPR003604">
    <property type="entry name" value="Matrin/U1-like-C_Znf_C2H2"/>
</dbReference>
<accession>A0A2G5F4P2</accession>
<dbReference type="PANTHER" id="PTHR46786">
    <property type="entry name" value="ZINC FINGER MATRIN-TYPE PROTEIN 3"/>
    <property type="match status" value="1"/>
</dbReference>
<dbReference type="Proteomes" id="UP000230069">
    <property type="component" value="Unassembled WGS sequence"/>
</dbReference>
<dbReference type="InterPro" id="IPR013087">
    <property type="entry name" value="Znf_C2H2_type"/>
</dbReference>
<dbReference type="AlphaFoldDB" id="A0A2G5F4P2"/>
<evidence type="ECO:0000313" key="5">
    <source>
        <dbReference type="Proteomes" id="UP000230069"/>
    </source>
</evidence>
<feature type="region of interest" description="Disordered" evidence="1">
    <location>
        <begin position="97"/>
        <end position="181"/>
    </location>
</feature>
<name>A0A2G5F4P2_AQUCA</name>
<keyword evidence="5" id="KW-1185">Reference proteome</keyword>
<reference evidence="4 5" key="1">
    <citation type="submission" date="2017-09" db="EMBL/GenBank/DDBJ databases">
        <title>WGS assembly of Aquilegia coerulea Goldsmith.</title>
        <authorList>
            <person name="Hodges S."/>
            <person name="Kramer E."/>
            <person name="Nordborg M."/>
            <person name="Tomkins J."/>
            <person name="Borevitz J."/>
            <person name="Derieg N."/>
            <person name="Yan J."/>
            <person name="Mihaltcheva S."/>
            <person name="Hayes R.D."/>
            <person name="Rokhsar D."/>
        </authorList>
    </citation>
    <scope>NUCLEOTIDE SEQUENCE [LARGE SCALE GENOMIC DNA]</scope>
    <source>
        <strain evidence="5">cv. Goldsmith</strain>
    </source>
</reference>
<feature type="domain" description="U1-type" evidence="3">
    <location>
        <begin position="283"/>
        <end position="317"/>
    </location>
</feature>
<dbReference type="SMART" id="SM00451">
    <property type="entry name" value="ZnF_U1"/>
    <property type="match status" value="2"/>
</dbReference>
<dbReference type="InterPro" id="IPR036236">
    <property type="entry name" value="Znf_C2H2_sf"/>
</dbReference>
<feature type="domain" description="C2H2-type" evidence="2">
    <location>
        <begin position="286"/>
        <end position="310"/>
    </location>
</feature>
<dbReference type="GO" id="GO:0003676">
    <property type="term" value="F:nucleic acid binding"/>
    <property type="evidence" value="ECO:0007669"/>
    <property type="project" value="InterPro"/>
</dbReference>
<dbReference type="InParanoid" id="A0A2G5F4P2"/>
<dbReference type="SMART" id="SM00355">
    <property type="entry name" value="ZnF_C2H2"/>
    <property type="match status" value="2"/>
</dbReference>
<dbReference type="GO" id="GO:0008270">
    <property type="term" value="F:zinc ion binding"/>
    <property type="evidence" value="ECO:0007669"/>
    <property type="project" value="InterPro"/>
</dbReference>
<dbReference type="SUPFAM" id="SSF57667">
    <property type="entry name" value="beta-beta-alpha zinc fingers"/>
    <property type="match status" value="2"/>
</dbReference>
<dbReference type="EMBL" id="KZ305019">
    <property type="protein sequence ID" value="PIA62939.1"/>
    <property type="molecule type" value="Genomic_DNA"/>
</dbReference>
<evidence type="ECO:0000256" key="1">
    <source>
        <dbReference type="SAM" id="MobiDB-lite"/>
    </source>
</evidence>
<gene>
    <name evidence="4" type="ORF">AQUCO_00200748v1</name>
</gene>
<feature type="domain" description="U1-type" evidence="3">
    <location>
        <begin position="239"/>
        <end position="273"/>
    </location>
</feature>
<dbReference type="Gene3D" id="3.30.160.60">
    <property type="entry name" value="Classic Zinc Finger"/>
    <property type="match status" value="2"/>
</dbReference>
<organism evidence="4 5">
    <name type="scientific">Aquilegia coerulea</name>
    <name type="common">Rocky mountain columbine</name>
    <dbReference type="NCBI Taxonomy" id="218851"/>
    <lineage>
        <taxon>Eukaryota</taxon>
        <taxon>Viridiplantae</taxon>
        <taxon>Streptophyta</taxon>
        <taxon>Embryophyta</taxon>
        <taxon>Tracheophyta</taxon>
        <taxon>Spermatophyta</taxon>
        <taxon>Magnoliopsida</taxon>
        <taxon>Ranunculales</taxon>
        <taxon>Ranunculaceae</taxon>
        <taxon>Thalictroideae</taxon>
        <taxon>Aquilegia</taxon>
    </lineage>
</organism>
<evidence type="ECO:0008006" key="6">
    <source>
        <dbReference type="Google" id="ProtNLM"/>
    </source>
</evidence>
<proteinExistence type="predicted"/>
<dbReference type="Pfam" id="PF12874">
    <property type="entry name" value="zf-met"/>
    <property type="match status" value="2"/>
</dbReference>
<evidence type="ECO:0000259" key="3">
    <source>
        <dbReference type="SMART" id="SM00451"/>
    </source>
</evidence>